<evidence type="ECO:0000256" key="2">
    <source>
        <dbReference type="SAM" id="MobiDB-lite"/>
    </source>
</evidence>
<dbReference type="Pfam" id="PF02195">
    <property type="entry name" value="ParB_N"/>
    <property type="match status" value="1"/>
</dbReference>
<evidence type="ECO:0000313" key="5">
    <source>
        <dbReference type="Proteomes" id="UP001596317"/>
    </source>
</evidence>
<dbReference type="InterPro" id="IPR036086">
    <property type="entry name" value="ParB/Sulfiredoxin_sf"/>
</dbReference>
<dbReference type="Gene3D" id="1.10.10.2830">
    <property type="match status" value="1"/>
</dbReference>
<feature type="region of interest" description="Disordered" evidence="2">
    <location>
        <begin position="1"/>
        <end position="47"/>
    </location>
</feature>
<comment type="similarity">
    <text evidence="1">Belongs to the ParB family.</text>
</comment>
<reference evidence="5" key="1">
    <citation type="journal article" date="2019" name="Int. J. Syst. Evol. Microbiol.">
        <title>The Global Catalogue of Microorganisms (GCM) 10K type strain sequencing project: providing services to taxonomists for standard genome sequencing and annotation.</title>
        <authorList>
            <consortium name="The Broad Institute Genomics Platform"/>
            <consortium name="The Broad Institute Genome Sequencing Center for Infectious Disease"/>
            <person name="Wu L."/>
            <person name="Ma J."/>
        </authorList>
    </citation>
    <scope>NUCLEOTIDE SEQUENCE [LARGE SCALE GENOMIC DNA]</scope>
    <source>
        <strain evidence="5">CCUG 63830</strain>
    </source>
</reference>
<dbReference type="Proteomes" id="UP001596317">
    <property type="component" value="Unassembled WGS sequence"/>
</dbReference>
<gene>
    <name evidence="4" type="ORF">ACFP90_23635</name>
</gene>
<keyword evidence="5" id="KW-1185">Reference proteome</keyword>
<evidence type="ECO:0000313" key="4">
    <source>
        <dbReference type="EMBL" id="MFC6663041.1"/>
    </source>
</evidence>
<organism evidence="4 5">
    <name type="scientific">Deinococcus multiflagellatus</name>
    <dbReference type="NCBI Taxonomy" id="1656887"/>
    <lineage>
        <taxon>Bacteria</taxon>
        <taxon>Thermotogati</taxon>
        <taxon>Deinococcota</taxon>
        <taxon>Deinococci</taxon>
        <taxon>Deinococcales</taxon>
        <taxon>Deinococcaceae</taxon>
        <taxon>Deinococcus</taxon>
    </lineage>
</organism>
<proteinExistence type="inferred from homology"/>
<sequence>MTRKRPERHRDLKGLLGEDLGPLRQREDTPSSTLPVAQLRPGTGQPRRDFDEARLQALADSIRAEGVLQPLLVRPVEGGFEIVAGERRWRAAQRAGLTEVPVLIRTLDDRQARVAALVENLQRDNLNVIDEVDGKLALVALALNLDPEPARARLIQLLAEEPGPDHALLDEVFAPLGESWASFAKNKLRVLRWPAELVDALRAGLPLTLGGVIAAAPAEHHAALIALAQGGASRTELRAEVERLTAQAKAAPSRAALAGRRLTSARFMARLSTEDRQAVERWLARMPAVLTEE</sequence>
<dbReference type="SUPFAM" id="SSF109709">
    <property type="entry name" value="KorB DNA-binding domain-like"/>
    <property type="match status" value="1"/>
</dbReference>
<dbReference type="CDD" id="cd16393">
    <property type="entry name" value="SPO0J_N"/>
    <property type="match status" value="1"/>
</dbReference>
<dbReference type="InterPro" id="IPR003115">
    <property type="entry name" value="ParB_N"/>
</dbReference>
<evidence type="ECO:0000256" key="1">
    <source>
        <dbReference type="ARBA" id="ARBA00006295"/>
    </source>
</evidence>
<name>A0ABW1ZQR2_9DEIO</name>
<dbReference type="SMART" id="SM00470">
    <property type="entry name" value="ParB"/>
    <property type="match status" value="1"/>
</dbReference>
<dbReference type="PANTHER" id="PTHR33375:SF7">
    <property type="entry name" value="CHROMOSOME 2-PARTITIONING PROTEIN PARB-RELATED"/>
    <property type="match status" value="1"/>
</dbReference>
<dbReference type="Gene3D" id="3.90.1530.30">
    <property type="match status" value="1"/>
</dbReference>
<feature type="domain" description="ParB-like N-terminal" evidence="3">
    <location>
        <begin position="32"/>
        <end position="121"/>
    </location>
</feature>
<evidence type="ECO:0000259" key="3">
    <source>
        <dbReference type="SMART" id="SM00470"/>
    </source>
</evidence>
<dbReference type="PANTHER" id="PTHR33375">
    <property type="entry name" value="CHROMOSOME-PARTITIONING PROTEIN PARB-RELATED"/>
    <property type="match status" value="1"/>
</dbReference>
<dbReference type="RefSeq" id="WP_224612550.1">
    <property type="nucleotide sequence ID" value="NZ_JAIQXV010000029.1"/>
</dbReference>
<protein>
    <submittedName>
        <fullName evidence="4">ParB/RepB/Spo0J family partition protein</fullName>
    </submittedName>
</protein>
<comment type="caution">
    <text evidence="4">The sequence shown here is derived from an EMBL/GenBank/DDBJ whole genome shotgun (WGS) entry which is preliminary data.</text>
</comment>
<dbReference type="InterPro" id="IPR004437">
    <property type="entry name" value="ParB/RepB/Spo0J"/>
</dbReference>
<dbReference type="SUPFAM" id="SSF110849">
    <property type="entry name" value="ParB/Sulfiredoxin"/>
    <property type="match status" value="1"/>
</dbReference>
<dbReference type="InterPro" id="IPR050336">
    <property type="entry name" value="Chromosome_partition/occlusion"/>
</dbReference>
<accession>A0ABW1ZQR2</accession>
<dbReference type="NCBIfam" id="TIGR00180">
    <property type="entry name" value="parB_part"/>
    <property type="match status" value="1"/>
</dbReference>
<dbReference type="EMBL" id="JBHSWB010000002">
    <property type="protein sequence ID" value="MFC6663041.1"/>
    <property type="molecule type" value="Genomic_DNA"/>
</dbReference>